<keyword evidence="1" id="KW-1133">Transmembrane helix</keyword>
<keyword evidence="1" id="KW-0472">Membrane</keyword>
<comment type="caution">
    <text evidence="2">The sequence shown here is derived from an EMBL/GenBank/DDBJ whole genome shotgun (WGS) entry which is preliminary data.</text>
</comment>
<evidence type="ECO:0000313" key="3">
    <source>
        <dbReference type="Proteomes" id="UP000033815"/>
    </source>
</evidence>
<keyword evidence="1" id="KW-0812">Transmembrane</keyword>
<dbReference type="AlphaFoldDB" id="A0A837IBG1"/>
<evidence type="ECO:0000256" key="1">
    <source>
        <dbReference type="SAM" id="Phobius"/>
    </source>
</evidence>
<evidence type="ECO:0000313" key="2">
    <source>
        <dbReference type="EMBL" id="KKT37005.1"/>
    </source>
</evidence>
<name>A0A837IBG1_9BACT</name>
<organism evidence="2 3">
    <name type="scientific">Candidatus Nomurabacteria bacterium GW2011_GWB1_44_12</name>
    <dbReference type="NCBI Taxonomy" id="1618748"/>
    <lineage>
        <taxon>Bacteria</taxon>
        <taxon>Candidatus Nomuraibacteriota</taxon>
    </lineage>
</organism>
<sequence length="117" mass="12262">MVEIVLSGAIAVILLLVAGGAFSEKAYWGGAIASIFGAIFVIITALSLGVYSGPLGDLDGKTFAVDAKIIDSTGKKVYILYDLEKKKNRLALLPTYPPAGYQEAVMTDGKVLLTPSP</sequence>
<proteinExistence type="predicted"/>
<protein>
    <submittedName>
        <fullName evidence="2">Uncharacterized protein</fullName>
    </submittedName>
</protein>
<feature type="transmembrane region" description="Helical" evidence="1">
    <location>
        <begin position="33"/>
        <end position="51"/>
    </location>
</feature>
<gene>
    <name evidence="2" type="ORF">UW25_C0003G0011</name>
</gene>
<accession>A0A837IBG1</accession>
<dbReference type="EMBL" id="LCHP01000003">
    <property type="protein sequence ID" value="KKT37005.1"/>
    <property type="molecule type" value="Genomic_DNA"/>
</dbReference>
<reference evidence="2 3" key="1">
    <citation type="journal article" date="2015" name="Nature">
        <title>rRNA introns, odd ribosomes, and small enigmatic genomes across a large radiation of phyla.</title>
        <authorList>
            <person name="Brown C.T."/>
            <person name="Hug L.A."/>
            <person name="Thomas B.C."/>
            <person name="Sharon I."/>
            <person name="Castelle C.J."/>
            <person name="Singh A."/>
            <person name="Wilkins M.J."/>
            <person name="Williams K.H."/>
            <person name="Banfield J.F."/>
        </authorList>
    </citation>
    <scope>NUCLEOTIDE SEQUENCE [LARGE SCALE GENOMIC DNA]</scope>
</reference>
<dbReference type="Proteomes" id="UP000033815">
    <property type="component" value="Unassembled WGS sequence"/>
</dbReference>